<evidence type="ECO:0000313" key="6">
    <source>
        <dbReference type="EMBL" id="GIM45659.1"/>
    </source>
</evidence>
<evidence type="ECO:0000256" key="2">
    <source>
        <dbReference type="ARBA" id="ARBA00006739"/>
    </source>
</evidence>
<evidence type="ECO:0000256" key="3">
    <source>
        <dbReference type="ARBA" id="ARBA00022676"/>
    </source>
</evidence>
<dbReference type="AlphaFoldDB" id="A0AAV4LCU0"/>
<dbReference type="RefSeq" id="WP_282198840.1">
    <property type="nucleotide sequence ID" value="NZ_BOQE01000001.1"/>
</dbReference>
<dbReference type="SUPFAM" id="SSF53448">
    <property type="entry name" value="Nucleotide-diphospho-sugar transferases"/>
    <property type="match status" value="1"/>
</dbReference>
<evidence type="ECO:0000256" key="4">
    <source>
        <dbReference type="ARBA" id="ARBA00022679"/>
    </source>
</evidence>
<dbReference type="Proteomes" id="UP001057291">
    <property type="component" value="Unassembled WGS sequence"/>
</dbReference>
<keyword evidence="3" id="KW-0328">Glycosyltransferase</keyword>
<protein>
    <recommendedName>
        <fullName evidence="5">Glycosyltransferase 2-like domain-containing protein</fullName>
    </recommendedName>
</protein>
<dbReference type="GO" id="GO:0016757">
    <property type="term" value="F:glycosyltransferase activity"/>
    <property type="evidence" value="ECO:0007669"/>
    <property type="project" value="UniProtKB-KW"/>
</dbReference>
<dbReference type="InterPro" id="IPR001173">
    <property type="entry name" value="Glyco_trans_2-like"/>
</dbReference>
<comment type="caution">
    <text evidence="6">The sequence shown here is derived from an EMBL/GenBank/DDBJ whole genome shotgun (WGS) entry which is preliminary data.</text>
</comment>
<gene>
    <name evidence="6" type="ORF">DNHGIG_12080</name>
</gene>
<dbReference type="Gene3D" id="3.90.550.10">
    <property type="entry name" value="Spore Coat Polysaccharide Biosynthesis Protein SpsA, Chain A"/>
    <property type="match status" value="1"/>
</dbReference>
<dbReference type="Pfam" id="PF00535">
    <property type="entry name" value="Glycos_transf_2"/>
    <property type="match status" value="1"/>
</dbReference>
<keyword evidence="7" id="KW-1185">Reference proteome</keyword>
<dbReference type="InterPro" id="IPR029044">
    <property type="entry name" value="Nucleotide-diphossugar_trans"/>
</dbReference>
<dbReference type="EMBL" id="BOQE01000001">
    <property type="protein sequence ID" value="GIM45659.1"/>
    <property type="molecule type" value="Genomic_DNA"/>
</dbReference>
<evidence type="ECO:0000313" key="7">
    <source>
        <dbReference type="Proteomes" id="UP001057291"/>
    </source>
</evidence>
<proteinExistence type="inferred from homology"/>
<dbReference type="PANTHER" id="PTHR43179:SF12">
    <property type="entry name" value="GALACTOFURANOSYLTRANSFERASE GLFT2"/>
    <property type="match status" value="1"/>
</dbReference>
<dbReference type="PANTHER" id="PTHR43179">
    <property type="entry name" value="RHAMNOSYLTRANSFERASE WBBL"/>
    <property type="match status" value="1"/>
</dbReference>
<comment type="pathway">
    <text evidence="1">Cell wall biogenesis; cell wall polysaccharide biosynthesis.</text>
</comment>
<feature type="domain" description="Glycosyltransferase 2-like" evidence="5">
    <location>
        <begin position="5"/>
        <end position="175"/>
    </location>
</feature>
<keyword evidence="4" id="KW-0808">Transferase</keyword>
<accession>A0AAV4LCU0</accession>
<evidence type="ECO:0000256" key="1">
    <source>
        <dbReference type="ARBA" id="ARBA00004776"/>
    </source>
</evidence>
<organism evidence="6 7">
    <name type="scientific">Collibacillus ludicampi</name>
    <dbReference type="NCBI Taxonomy" id="2771369"/>
    <lineage>
        <taxon>Bacteria</taxon>
        <taxon>Bacillati</taxon>
        <taxon>Bacillota</taxon>
        <taxon>Bacilli</taxon>
        <taxon>Bacillales</taxon>
        <taxon>Alicyclobacillaceae</taxon>
        <taxon>Collibacillus</taxon>
    </lineage>
</organism>
<reference evidence="6" key="1">
    <citation type="journal article" date="2023" name="Int. J. Syst. Evol. Microbiol.">
        <title>Collibacillus ludicampi gen. nov., sp. nov., a new soil bacterium of the family Alicyclobacillaceae.</title>
        <authorList>
            <person name="Jojima T."/>
            <person name="Ioku Y."/>
            <person name="Fukuta Y."/>
            <person name="Shirasaka N."/>
            <person name="Matsumura Y."/>
            <person name="Mori M."/>
        </authorList>
    </citation>
    <scope>NUCLEOTIDE SEQUENCE</scope>
    <source>
        <strain evidence="6">TP075</strain>
    </source>
</reference>
<evidence type="ECO:0000259" key="5">
    <source>
        <dbReference type="Pfam" id="PF00535"/>
    </source>
</evidence>
<name>A0AAV4LCU0_9BACL</name>
<dbReference type="CDD" id="cd04186">
    <property type="entry name" value="GT_2_like_c"/>
    <property type="match status" value="1"/>
</dbReference>
<comment type="similarity">
    <text evidence="2">Belongs to the glycosyltransferase 2 family.</text>
</comment>
<sequence length="315" mass="36999">MSRVSIQIVTFNSEKYIKDCLESVLQQSYPIHQIIVVDNASTDGTLAISNEYRREVTFIENWENRGFAFAHNQAFRLSQADYILVLNPDVILHPDYVRQIVSYMKDHPHVGSACGKLLLKSSTEIIDSTGLIIKKTRRAFDRGAFQSADMYTKPAEVFGVSGAAAIYRREMIEEISYNGMFFDEDFFAYKEDVDVAWRSQLFGWKAAYVPDAIAYHERGWKKGSRSNQALKIRRHSYINRYRMMLKNDSLRYCLLHLPHLLLYEIASFGYVILKEPELLSSWVSFFRDFPKLLRSRKWIMSKRKVPFFHVYRFFR</sequence>